<dbReference type="GO" id="GO:0008839">
    <property type="term" value="F:4-hydroxy-tetrahydrodipicolinate reductase"/>
    <property type="evidence" value="ECO:0007669"/>
    <property type="project" value="InterPro"/>
</dbReference>
<dbReference type="GO" id="GO:0019877">
    <property type="term" value="P:diaminopimelate biosynthetic process"/>
    <property type="evidence" value="ECO:0007669"/>
    <property type="project" value="TreeGrafter"/>
</dbReference>
<sequence>MRLGVFGGLGKLGKAIVDLAKDYSGISEVFIKDFKQEGDLTLSLKDFIEGSDVIIDVAGAKGTQSLLQGLACYEDGEYSKKSLKKSLVIGSTGHESDVNHMVCGILGFCSVLYAPNAAQSLWNFLYSATQLAQALGPDWDVHVHEHHHKNKKDAPSGTALCFTQHLESACPWLKNKIHWSCIRAGSGMILNSLIFSGNDEVIHCTHQVLDRSVFAKGLLDMAVWIKERDPGYYDVGYYVKNKGSKP</sequence>
<dbReference type="SUPFAM" id="SSF55347">
    <property type="entry name" value="Glyceraldehyde-3-phosphate dehydrogenase-like, C-terminal domain"/>
    <property type="match status" value="1"/>
</dbReference>
<proteinExistence type="predicted"/>
<evidence type="ECO:0000313" key="2">
    <source>
        <dbReference type="EMBL" id="GAJ46798.1"/>
    </source>
</evidence>
<organism evidence="2 3">
    <name type="scientific">Holospora elegans E1</name>
    <dbReference type="NCBI Taxonomy" id="1427503"/>
    <lineage>
        <taxon>Bacteria</taxon>
        <taxon>Pseudomonadati</taxon>
        <taxon>Pseudomonadota</taxon>
        <taxon>Alphaproteobacteria</taxon>
        <taxon>Holosporales</taxon>
        <taxon>Holosporaceae</taxon>
        <taxon>Holospora</taxon>
    </lineage>
</organism>
<dbReference type="Gene3D" id="3.40.50.720">
    <property type="entry name" value="NAD(P)-binding Rossmann-like Domain"/>
    <property type="match status" value="1"/>
</dbReference>
<name>A0A023E037_9PROT</name>
<dbReference type="SUPFAM" id="SSF51735">
    <property type="entry name" value="NAD(P)-binding Rossmann-fold domains"/>
    <property type="match status" value="1"/>
</dbReference>
<reference evidence="2 3" key="1">
    <citation type="journal article" date="2014" name="FEMS Microbiol. Lett.">
        <title>Draft genome sequences of three Holospora species (Holospora obtusa, Holospora undulata, and Holospora elegans), endonuclear symbiotic bacteria of the ciliate Paramecium caudatum.</title>
        <authorList>
            <person name="Dohra H."/>
            <person name="Tanaka K."/>
            <person name="Suzuki T."/>
            <person name="Fujishima M."/>
            <person name="Suzuki H."/>
        </authorList>
    </citation>
    <scope>NUCLEOTIDE SEQUENCE [LARGE SCALE GENOMIC DNA]</scope>
    <source>
        <strain evidence="2 3">E1</strain>
    </source>
</reference>
<keyword evidence="3" id="KW-1185">Reference proteome</keyword>
<dbReference type="PANTHER" id="PTHR20836:SF0">
    <property type="entry name" value="4-HYDROXY-TETRAHYDRODIPICOLINATE REDUCTASE 1, CHLOROPLASTIC-RELATED"/>
    <property type="match status" value="1"/>
</dbReference>
<dbReference type="OrthoDB" id="9790352at2"/>
<dbReference type="InterPro" id="IPR023940">
    <property type="entry name" value="DHDPR_bac"/>
</dbReference>
<dbReference type="EMBL" id="BAUP01000142">
    <property type="protein sequence ID" value="GAJ46798.1"/>
    <property type="molecule type" value="Genomic_DNA"/>
</dbReference>
<dbReference type="GO" id="GO:0009089">
    <property type="term" value="P:lysine biosynthetic process via diaminopimelate"/>
    <property type="evidence" value="ECO:0007669"/>
    <property type="project" value="InterPro"/>
</dbReference>
<dbReference type="InterPro" id="IPR022663">
    <property type="entry name" value="DapB_C"/>
</dbReference>
<feature type="domain" description="Dihydrodipicolinate reductase C-terminal" evidence="1">
    <location>
        <begin position="127"/>
        <end position="235"/>
    </location>
</feature>
<gene>
    <name evidence="2" type="ORF">HE1_01140</name>
</gene>
<comment type="caution">
    <text evidence="2">The sequence shown here is derived from an EMBL/GenBank/DDBJ whole genome shotgun (WGS) entry which is preliminary data.</text>
</comment>
<accession>A0A023E037</accession>
<dbReference type="PIRSF" id="PIRSF000161">
    <property type="entry name" value="DHPR"/>
    <property type="match status" value="1"/>
</dbReference>
<dbReference type="PANTHER" id="PTHR20836">
    <property type="entry name" value="DIHYDRODIPICOLINATE REDUCTASE"/>
    <property type="match status" value="1"/>
</dbReference>
<evidence type="ECO:0000259" key="1">
    <source>
        <dbReference type="Pfam" id="PF05173"/>
    </source>
</evidence>
<dbReference type="STRING" id="1427503.HE1_01140"/>
<dbReference type="Pfam" id="PF05173">
    <property type="entry name" value="DapB_C"/>
    <property type="match status" value="1"/>
</dbReference>
<dbReference type="AlphaFoldDB" id="A0A023E037"/>
<dbReference type="InterPro" id="IPR036291">
    <property type="entry name" value="NAD(P)-bd_dom_sf"/>
</dbReference>
<evidence type="ECO:0000313" key="3">
    <source>
        <dbReference type="Proteomes" id="UP000024842"/>
    </source>
</evidence>
<protein>
    <submittedName>
        <fullName evidence="2">4-hydroxy-tetrahydrodipicolinate reductase</fullName>
    </submittedName>
</protein>
<dbReference type="Proteomes" id="UP000024842">
    <property type="component" value="Unassembled WGS sequence"/>
</dbReference>
<dbReference type="RefSeq" id="WP_006290502.1">
    <property type="nucleotide sequence ID" value="NZ_BAUP01000142.1"/>
</dbReference>
<dbReference type="Gene3D" id="3.30.360.10">
    <property type="entry name" value="Dihydrodipicolinate Reductase, domain 2"/>
    <property type="match status" value="1"/>
</dbReference>